<keyword evidence="1" id="KW-1133">Transmembrane helix</keyword>
<name>A0A2A2ACQ0_9BURK</name>
<dbReference type="PANTHER" id="PTHR34989">
    <property type="entry name" value="PROTEIN HDED"/>
    <property type="match status" value="1"/>
</dbReference>
<dbReference type="AlphaFoldDB" id="A0A2A2ACQ0"/>
<accession>A0A2A2ACQ0</accession>
<dbReference type="GO" id="GO:0005886">
    <property type="term" value="C:plasma membrane"/>
    <property type="evidence" value="ECO:0007669"/>
    <property type="project" value="TreeGrafter"/>
</dbReference>
<evidence type="ECO:0000313" key="2">
    <source>
        <dbReference type="EMBL" id="PAT35596.1"/>
    </source>
</evidence>
<evidence type="ECO:0000256" key="1">
    <source>
        <dbReference type="SAM" id="Phobius"/>
    </source>
</evidence>
<dbReference type="InterPro" id="IPR005325">
    <property type="entry name" value="DUF308_memb"/>
</dbReference>
<dbReference type="EMBL" id="NSJB01000013">
    <property type="protein sequence ID" value="PAT35596.1"/>
    <property type="molecule type" value="Genomic_DNA"/>
</dbReference>
<evidence type="ECO:0000313" key="3">
    <source>
        <dbReference type="Proteomes" id="UP000218054"/>
    </source>
</evidence>
<feature type="transmembrane region" description="Helical" evidence="1">
    <location>
        <begin position="62"/>
        <end position="80"/>
    </location>
</feature>
<dbReference type="Pfam" id="PF03729">
    <property type="entry name" value="DUF308"/>
    <property type="match status" value="1"/>
</dbReference>
<feature type="transmembrane region" description="Helical" evidence="1">
    <location>
        <begin position="119"/>
        <end position="138"/>
    </location>
</feature>
<dbReference type="Proteomes" id="UP000218054">
    <property type="component" value="Unassembled WGS sequence"/>
</dbReference>
<keyword evidence="1" id="KW-0812">Transmembrane</keyword>
<dbReference type="PANTHER" id="PTHR34989:SF1">
    <property type="entry name" value="PROTEIN HDED"/>
    <property type="match status" value="1"/>
</dbReference>
<proteinExistence type="predicted"/>
<keyword evidence="3" id="KW-1185">Reference proteome</keyword>
<gene>
    <name evidence="2" type="ORF">CK625_12160</name>
</gene>
<reference evidence="2 3" key="1">
    <citation type="submission" date="2017-08" db="EMBL/GenBank/DDBJ databases">
        <title>WGS of Clinical strains of the CDC Group NO-1 linked to zoonotic infections in humans.</title>
        <authorList>
            <person name="Bernier A.-M."/>
            <person name="Bernard K."/>
        </authorList>
    </citation>
    <scope>NUCLEOTIDE SEQUENCE [LARGE SCALE GENOMIC DNA]</scope>
    <source>
        <strain evidence="2 3">NML00-0135</strain>
    </source>
</reference>
<feature type="transmembrane region" description="Helical" evidence="1">
    <location>
        <begin position="144"/>
        <end position="166"/>
    </location>
</feature>
<dbReference type="RefSeq" id="WP_095540591.1">
    <property type="nucleotide sequence ID" value="NZ_NSJB01000013.1"/>
</dbReference>
<evidence type="ECO:0008006" key="4">
    <source>
        <dbReference type="Google" id="ProtNLM"/>
    </source>
</evidence>
<feature type="transmembrane region" description="Helical" evidence="1">
    <location>
        <begin position="32"/>
        <end position="50"/>
    </location>
</feature>
<sequence>MTSAWWFWLFAGLVSLLGGVLALFNPFAATLTAELLVGWTFVAVGAVALLSALRERGKGGRLMSVLLGLVALIMGIELLAKPLSGIVSLTVVVGVILIVSGVLRIAFALRQPSSPARWALLLSGLLSLVLAGMIFSGFPQSAAVVLGLFLAIELIANGVALIMLALMRKALLARLR</sequence>
<comment type="caution">
    <text evidence="2">The sequence shown here is derived from an EMBL/GenBank/DDBJ whole genome shotgun (WGS) entry which is preliminary data.</text>
</comment>
<feature type="transmembrane region" description="Helical" evidence="1">
    <location>
        <begin position="86"/>
        <end position="107"/>
    </location>
</feature>
<keyword evidence="1" id="KW-0472">Membrane</keyword>
<dbReference type="InterPro" id="IPR052712">
    <property type="entry name" value="Acid_resist_chaperone_HdeD"/>
</dbReference>
<protein>
    <recommendedName>
        <fullName evidence="4">HdeD family acid-resistance protein</fullName>
    </recommendedName>
</protein>
<organism evidence="2 3">
    <name type="scientific">Vandammella animalimorsus</name>
    <dbReference type="NCBI Taxonomy" id="2029117"/>
    <lineage>
        <taxon>Bacteria</taxon>
        <taxon>Pseudomonadati</taxon>
        <taxon>Pseudomonadota</taxon>
        <taxon>Betaproteobacteria</taxon>
        <taxon>Burkholderiales</taxon>
        <taxon>Comamonadaceae</taxon>
        <taxon>Vandammella</taxon>
    </lineage>
</organism>